<sequence length="152" mass="18411">MYYHYMVSPILFPSDQMDKFEIFLQQYGDKSEKYIFEEIDKLKNQVSENVIQKYIRNLELIAQTEGFLTQEQKNKIDRIKRILTENNSFSMQHQNVESQSFATSLLLWFLILVAIWPKHSYKPRPHRPYPPRPYPPRPFPPRPYPPRPFPFF</sequence>
<protein>
    <submittedName>
        <fullName evidence="2">Uncharacterized protein</fullName>
    </submittedName>
</protein>
<reference evidence="2 3" key="1">
    <citation type="submission" date="2019-07" db="EMBL/GenBank/DDBJ databases">
        <title>Complete genome of Crassaminicella thermophila SY095.</title>
        <authorList>
            <person name="Li X."/>
        </authorList>
    </citation>
    <scope>NUCLEOTIDE SEQUENCE [LARGE SCALE GENOMIC DNA]</scope>
    <source>
        <strain evidence="2 3">SY095</strain>
    </source>
</reference>
<evidence type="ECO:0000256" key="1">
    <source>
        <dbReference type="SAM" id="MobiDB-lite"/>
    </source>
</evidence>
<keyword evidence="3" id="KW-1185">Reference proteome</keyword>
<feature type="compositionally biased region" description="Pro residues" evidence="1">
    <location>
        <begin position="130"/>
        <end position="152"/>
    </location>
</feature>
<evidence type="ECO:0000313" key="3">
    <source>
        <dbReference type="Proteomes" id="UP000324646"/>
    </source>
</evidence>
<dbReference type="EMBL" id="CP042243">
    <property type="protein sequence ID" value="QEK11254.1"/>
    <property type="molecule type" value="Genomic_DNA"/>
</dbReference>
<dbReference type="OrthoDB" id="1955854at2"/>
<organism evidence="2 3">
    <name type="scientific">Crassaminicella thermophila</name>
    <dbReference type="NCBI Taxonomy" id="2599308"/>
    <lineage>
        <taxon>Bacteria</taxon>
        <taxon>Bacillati</taxon>
        <taxon>Bacillota</taxon>
        <taxon>Clostridia</taxon>
        <taxon>Eubacteriales</taxon>
        <taxon>Clostridiaceae</taxon>
        <taxon>Crassaminicella</taxon>
    </lineage>
</organism>
<feature type="region of interest" description="Disordered" evidence="1">
    <location>
        <begin position="126"/>
        <end position="152"/>
    </location>
</feature>
<dbReference type="RefSeq" id="WP_148808327.1">
    <property type="nucleotide sequence ID" value="NZ_CP042243.1"/>
</dbReference>
<evidence type="ECO:0000313" key="2">
    <source>
        <dbReference type="EMBL" id="QEK11254.1"/>
    </source>
</evidence>
<proteinExistence type="predicted"/>
<name>A0A5C0SDE6_CRATE</name>
<dbReference type="AlphaFoldDB" id="A0A5C0SDE6"/>
<gene>
    <name evidence="2" type="ORF">FQB35_02090</name>
</gene>
<dbReference type="Proteomes" id="UP000324646">
    <property type="component" value="Chromosome"/>
</dbReference>
<dbReference type="KEGG" id="crs:FQB35_02090"/>
<accession>A0A5C0SDE6</accession>